<evidence type="ECO:0008006" key="5">
    <source>
        <dbReference type="Google" id="ProtNLM"/>
    </source>
</evidence>
<dbReference type="Pfam" id="PF00534">
    <property type="entry name" value="Glycos_transf_1"/>
    <property type="match status" value="1"/>
</dbReference>
<evidence type="ECO:0000313" key="3">
    <source>
        <dbReference type="EMBL" id="PIS42076.1"/>
    </source>
</evidence>
<name>A0A2H0YUG2_9BACT</name>
<dbReference type="InterPro" id="IPR028098">
    <property type="entry name" value="Glyco_trans_4-like_N"/>
</dbReference>
<feature type="domain" description="Glycosyltransferase subfamily 4-like N-terminal" evidence="2">
    <location>
        <begin position="15"/>
        <end position="176"/>
    </location>
</feature>
<reference evidence="3 4" key="1">
    <citation type="submission" date="2017-09" db="EMBL/GenBank/DDBJ databases">
        <title>Depth-based differentiation of microbial function through sediment-hosted aquifers and enrichment of novel symbionts in the deep terrestrial subsurface.</title>
        <authorList>
            <person name="Probst A.J."/>
            <person name="Ladd B."/>
            <person name="Jarett J.K."/>
            <person name="Geller-Mcgrath D.E."/>
            <person name="Sieber C.M."/>
            <person name="Emerson J.B."/>
            <person name="Anantharaman K."/>
            <person name="Thomas B.C."/>
            <person name="Malmstrom R."/>
            <person name="Stieglmeier M."/>
            <person name="Klingl A."/>
            <person name="Woyke T."/>
            <person name="Ryan C.M."/>
            <person name="Banfield J.F."/>
        </authorList>
    </citation>
    <scope>NUCLEOTIDE SEQUENCE [LARGE SCALE GENOMIC DNA]</scope>
    <source>
        <strain evidence="3">CG08_land_8_20_14_0_20_40_16</strain>
    </source>
</reference>
<dbReference type="InterPro" id="IPR001296">
    <property type="entry name" value="Glyco_trans_1"/>
</dbReference>
<gene>
    <name evidence="3" type="ORF">COT24_05380</name>
</gene>
<evidence type="ECO:0000313" key="4">
    <source>
        <dbReference type="Proteomes" id="UP000231542"/>
    </source>
</evidence>
<dbReference type="PANTHER" id="PTHR45947:SF3">
    <property type="entry name" value="SULFOQUINOVOSYL TRANSFERASE SQD2"/>
    <property type="match status" value="1"/>
</dbReference>
<sequence length="378" mass="42863">MKKTLLITLDFPPRIGGVSVYLKELCTRLVRDKIVVLAPQHKEANDFDKNQSYQIYRKKLLSTFPLIWPKWIFLIWKVRGIVKKEGIEQILVGQILPLGTVSLILKKIWNIPFTLSTHAMDVTILKNSKRKSWLARKIIKNSQKIITVSKFTYQELIKLGTEHEKISIISPATDIDKRCYSDKQGEISNRHHLKDKLILLTVGRIVKRKGHLQVLKSLSSIIQKYPNLVYLIGSEGPAKKVLQDYISKNNLENNVIFLGEIPESDLPSYYKIADIFVMPTLNLENGDKEGFGIVYLEANAFGKPVIATRSGGVEDAVIHEQTGLLVNPDDSAELTGAITRLLDDQALARKLGEQGQNRVKAQFDWESRAEKLIKVLSE</sequence>
<proteinExistence type="predicted"/>
<dbReference type="Gene3D" id="3.40.50.2000">
    <property type="entry name" value="Glycogen Phosphorylase B"/>
    <property type="match status" value="2"/>
</dbReference>
<dbReference type="Pfam" id="PF13439">
    <property type="entry name" value="Glyco_transf_4"/>
    <property type="match status" value="1"/>
</dbReference>
<feature type="domain" description="Glycosyl transferase family 1" evidence="1">
    <location>
        <begin position="189"/>
        <end position="358"/>
    </location>
</feature>
<dbReference type="InterPro" id="IPR050194">
    <property type="entry name" value="Glycosyltransferase_grp1"/>
</dbReference>
<evidence type="ECO:0000259" key="1">
    <source>
        <dbReference type="Pfam" id="PF00534"/>
    </source>
</evidence>
<dbReference type="CDD" id="cd03801">
    <property type="entry name" value="GT4_PimA-like"/>
    <property type="match status" value="1"/>
</dbReference>
<organism evidence="3 4">
    <name type="scientific">Candidatus Kerfeldbacteria bacterium CG08_land_8_20_14_0_20_40_16</name>
    <dbReference type="NCBI Taxonomy" id="2014244"/>
    <lineage>
        <taxon>Bacteria</taxon>
        <taxon>Candidatus Kerfeldiibacteriota</taxon>
    </lineage>
</organism>
<comment type="caution">
    <text evidence="3">The sequence shown here is derived from an EMBL/GenBank/DDBJ whole genome shotgun (WGS) entry which is preliminary data.</text>
</comment>
<accession>A0A2H0YUG2</accession>
<dbReference type="GO" id="GO:0016758">
    <property type="term" value="F:hexosyltransferase activity"/>
    <property type="evidence" value="ECO:0007669"/>
    <property type="project" value="TreeGrafter"/>
</dbReference>
<dbReference type="SUPFAM" id="SSF53756">
    <property type="entry name" value="UDP-Glycosyltransferase/glycogen phosphorylase"/>
    <property type="match status" value="1"/>
</dbReference>
<dbReference type="EMBL" id="PEXU01000058">
    <property type="protein sequence ID" value="PIS42076.1"/>
    <property type="molecule type" value="Genomic_DNA"/>
</dbReference>
<protein>
    <recommendedName>
        <fullName evidence="5">Glycosyltransferase family 1 protein</fullName>
    </recommendedName>
</protein>
<dbReference type="Proteomes" id="UP000231542">
    <property type="component" value="Unassembled WGS sequence"/>
</dbReference>
<evidence type="ECO:0000259" key="2">
    <source>
        <dbReference type="Pfam" id="PF13439"/>
    </source>
</evidence>
<dbReference type="AlphaFoldDB" id="A0A2H0YUG2"/>
<dbReference type="PANTHER" id="PTHR45947">
    <property type="entry name" value="SULFOQUINOVOSYL TRANSFERASE SQD2"/>
    <property type="match status" value="1"/>
</dbReference>